<name>A0A4Z1KG22_9HELO</name>
<evidence type="ECO:0000313" key="1">
    <source>
        <dbReference type="EMBL" id="TGO84540.1"/>
    </source>
</evidence>
<sequence>METEFCKKIDLNLNISIDLPADAPEGHPHLLNVKWPRNDPHPEKCKEIRSMQIEFPKDLSLIDVIATILFEWKPAALHHLLDLENEQFLNFIVQRNGKTAV</sequence>
<accession>A0A4Z1KG22</accession>
<reference evidence="1 2" key="1">
    <citation type="submission" date="2017-12" db="EMBL/GenBank/DDBJ databases">
        <title>Comparative genomics of Botrytis spp.</title>
        <authorList>
            <person name="Valero-Jimenez C.A."/>
            <person name="Tapia P."/>
            <person name="Veloso J."/>
            <person name="Silva-Moreno E."/>
            <person name="Staats M."/>
            <person name="Valdes J.H."/>
            <person name="Van Kan J.A.L."/>
        </authorList>
    </citation>
    <scope>NUCLEOTIDE SEQUENCE [LARGE SCALE GENOMIC DNA]</scope>
    <source>
        <strain evidence="1 2">MUCL3349</strain>
    </source>
</reference>
<protein>
    <submittedName>
        <fullName evidence="1">Uncharacterized protein</fullName>
    </submittedName>
</protein>
<dbReference type="OrthoDB" id="3509184at2759"/>
<comment type="caution">
    <text evidence="1">The sequence shown here is derived from an EMBL/GenBank/DDBJ whole genome shotgun (WGS) entry which is preliminary data.</text>
</comment>
<organism evidence="1 2">
    <name type="scientific">Botrytis porri</name>
    <dbReference type="NCBI Taxonomy" id="87229"/>
    <lineage>
        <taxon>Eukaryota</taxon>
        <taxon>Fungi</taxon>
        <taxon>Dikarya</taxon>
        <taxon>Ascomycota</taxon>
        <taxon>Pezizomycotina</taxon>
        <taxon>Leotiomycetes</taxon>
        <taxon>Helotiales</taxon>
        <taxon>Sclerotiniaceae</taxon>
        <taxon>Botrytis</taxon>
    </lineage>
</organism>
<dbReference type="AlphaFoldDB" id="A0A4Z1KG22"/>
<keyword evidence="2" id="KW-1185">Reference proteome</keyword>
<evidence type="ECO:0000313" key="2">
    <source>
        <dbReference type="Proteomes" id="UP000297280"/>
    </source>
</evidence>
<dbReference type="EMBL" id="PQXO01000492">
    <property type="protein sequence ID" value="TGO84540.1"/>
    <property type="molecule type" value="Genomic_DNA"/>
</dbReference>
<gene>
    <name evidence="1" type="ORF">BPOR_0493g00070</name>
</gene>
<proteinExistence type="predicted"/>
<dbReference type="Proteomes" id="UP000297280">
    <property type="component" value="Unassembled WGS sequence"/>
</dbReference>